<dbReference type="EMBL" id="JBHSKG010000011">
    <property type="protein sequence ID" value="MFC5140529.1"/>
    <property type="molecule type" value="Genomic_DNA"/>
</dbReference>
<name>A0ABV9ZJD1_9PSEU</name>
<evidence type="ECO:0000259" key="1">
    <source>
        <dbReference type="Pfam" id="PF18739"/>
    </source>
</evidence>
<dbReference type="RefSeq" id="WP_378022843.1">
    <property type="nucleotide sequence ID" value="NZ_JBHSKG010000011.1"/>
</dbReference>
<dbReference type="Pfam" id="PF18862">
    <property type="entry name" value="ApeA_NTD1"/>
    <property type="match status" value="1"/>
</dbReference>
<comment type="caution">
    <text evidence="3">The sequence shown here is derived from an EMBL/GenBank/DDBJ whole genome shotgun (WGS) entry which is preliminary data.</text>
</comment>
<evidence type="ECO:0000259" key="2">
    <source>
        <dbReference type="Pfam" id="PF18862"/>
    </source>
</evidence>
<evidence type="ECO:0000313" key="3">
    <source>
        <dbReference type="EMBL" id="MFC5140529.1"/>
    </source>
</evidence>
<keyword evidence="4" id="KW-1185">Reference proteome</keyword>
<protein>
    <submittedName>
        <fullName evidence="3">HEPN domain-containing protein</fullName>
    </submittedName>
</protein>
<dbReference type="InterPro" id="IPR041223">
    <property type="entry name" value="ApeA_NTD"/>
</dbReference>
<accession>A0ABV9ZJD1</accession>
<gene>
    <name evidence="3" type="ORF">ACFPK1_19985</name>
</gene>
<organism evidence="3 4">
    <name type="scientific">Actinomycetospora rhizophila</name>
    <dbReference type="NCBI Taxonomy" id="1416876"/>
    <lineage>
        <taxon>Bacteria</taxon>
        <taxon>Bacillati</taxon>
        <taxon>Actinomycetota</taxon>
        <taxon>Actinomycetes</taxon>
        <taxon>Pseudonocardiales</taxon>
        <taxon>Pseudonocardiaceae</taxon>
        <taxon>Actinomycetospora</taxon>
    </lineage>
</organism>
<proteinExistence type="predicted"/>
<evidence type="ECO:0000313" key="4">
    <source>
        <dbReference type="Proteomes" id="UP001596175"/>
    </source>
</evidence>
<feature type="domain" description="Apea-like HEPN" evidence="1">
    <location>
        <begin position="315"/>
        <end position="446"/>
    </location>
</feature>
<reference evidence="4" key="1">
    <citation type="journal article" date="2019" name="Int. J. Syst. Evol. Microbiol.">
        <title>The Global Catalogue of Microorganisms (GCM) 10K type strain sequencing project: providing services to taxonomists for standard genome sequencing and annotation.</title>
        <authorList>
            <consortium name="The Broad Institute Genomics Platform"/>
            <consortium name="The Broad Institute Genome Sequencing Center for Infectious Disease"/>
            <person name="Wu L."/>
            <person name="Ma J."/>
        </authorList>
    </citation>
    <scope>NUCLEOTIDE SEQUENCE [LARGE SCALE GENOMIC DNA]</scope>
    <source>
        <strain evidence="4">XZYJ18</strain>
    </source>
</reference>
<dbReference type="Pfam" id="PF18739">
    <property type="entry name" value="HEPN_Apea"/>
    <property type="match status" value="1"/>
</dbReference>
<dbReference type="Proteomes" id="UP001596175">
    <property type="component" value="Unassembled WGS sequence"/>
</dbReference>
<dbReference type="InterPro" id="IPR041229">
    <property type="entry name" value="HEPN_Apea"/>
</dbReference>
<feature type="domain" description="ApeA N-terminal" evidence="2">
    <location>
        <begin position="2"/>
        <end position="225"/>
    </location>
</feature>
<sequence>MWWRTSDPDNRLPGILQMDGNVDPVLRLIGGFELRIMQLTPDGSLTSHGELRAPGTIHGEASGKSITLFGSSTAGQKGGLLGRPHEHTLAAAVTLVGQHVVDPFSEFVAGAEVHVENLTVWAGRTAIRAQMMMEDSGHWTGRSRIDVVATDDDEVVIPGARLYLKHVFNPLDFENSTAKRTVSIREYCYVKFEFDNPVSLETYDRYVSDLQDLITFCVDRPSAILREVISVAGGRASGREGQSKARLYKRYVVAPEPEKDAVDTSEALALLGEDADFAGLVARWFSLIEKIRSSVRMVTGLSYVSDGYLEGRLVTAVSAAEGLHRSLYRSTAMTKERFDALRSTATDGLVEEDAKWLRERLHNEPTLNDRLLDMVSRIESYSGSELPINSGRWAAQAKRARNALVHRDEAGSLARQLRRMDLHQLDAIVETTLLVVTVLVFVELQLDGTVIRDLPQGNSRMRMALWLASKHLVDES</sequence>